<dbReference type="CDD" id="cd14256">
    <property type="entry name" value="Dockerin_I"/>
    <property type="match status" value="1"/>
</dbReference>
<reference evidence="2" key="1">
    <citation type="journal article" date="2015" name="Nature">
        <title>Complex archaea that bridge the gap between prokaryotes and eukaryotes.</title>
        <authorList>
            <person name="Spang A."/>
            <person name="Saw J.H."/>
            <person name="Jorgensen S.L."/>
            <person name="Zaremba-Niedzwiedzka K."/>
            <person name="Martijn J."/>
            <person name="Lind A.E."/>
            <person name="van Eijk R."/>
            <person name="Schleper C."/>
            <person name="Guy L."/>
            <person name="Ettema T.J."/>
        </authorList>
    </citation>
    <scope>NUCLEOTIDE SEQUENCE</scope>
</reference>
<proteinExistence type="predicted"/>
<dbReference type="Pfam" id="PF00404">
    <property type="entry name" value="Dockerin_1"/>
    <property type="match status" value="1"/>
</dbReference>
<gene>
    <name evidence="2" type="ORF">LCGC14_0296100</name>
</gene>
<feature type="domain" description="Ice-binding protein C-terminal" evidence="1">
    <location>
        <begin position="395"/>
        <end position="417"/>
    </location>
</feature>
<dbReference type="NCBIfam" id="TIGR02595">
    <property type="entry name" value="PEP_CTERM"/>
    <property type="match status" value="1"/>
</dbReference>
<evidence type="ECO:0000313" key="2">
    <source>
        <dbReference type="EMBL" id="KKN83785.1"/>
    </source>
</evidence>
<accession>A0A0F9TRZ9</accession>
<dbReference type="InterPro" id="IPR013424">
    <property type="entry name" value="Ice-binding_C"/>
</dbReference>
<evidence type="ECO:0000259" key="1">
    <source>
        <dbReference type="Pfam" id="PF07589"/>
    </source>
</evidence>
<dbReference type="InterPro" id="IPR036439">
    <property type="entry name" value="Dockerin_dom_sf"/>
</dbReference>
<dbReference type="SUPFAM" id="SSF63446">
    <property type="entry name" value="Type I dockerin domain"/>
    <property type="match status" value="1"/>
</dbReference>
<dbReference type="Gene3D" id="1.10.1330.10">
    <property type="entry name" value="Dockerin domain"/>
    <property type="match status" value="1"/>
</dbReference>
<dbReference type="AlphaFoldDB" id="A0A0F9TRZ9"/>
<sequence>MVAQAGAGTRSFVPGDTYVECISYRQLGAGDDFPGMWEYVYDVVGSTAADGQNHAWTRDVYLRGFDGTQIVNQYYSEWAEYTGLTQRWDDHTTEGLSWWMGYQLRTEYPSYWDEVSPGVHEWVLPDPADPNAAWGMINQWHTGDEYAHELSFWNQPGLVDEDGVTWQNASGVTNFQYLAGLLLTFRIVHPYSPGDVQWETWTNYTTGDPDLVSGTTIGPVVEIVSVSLDIKPGSDANSVNLKSMGLLPVVVYGSDELDLTEIDLDTLLLNGVGPRLMPDGSWHVSFEDVDGDLLLDLLVHFEMQALGIEPGMTELALTGVLMDGAELQGADAIRIVPDFNGDLMVNATDLAIMKHSYGTAGVGFEFGDANADGLVDATDLAILKASFGFEAPTGAVPEPATLLVMGCGAIGLFRRRRRP</sequence>
<organism evidence="2">
    <name type="scientific">marine sediment metagenome</name>
    <dbReference type="NCBI Taxonomy" id="412755"/>
    <lineage>
        <taxon>unclassified sequences</taxon>
        <taxon>metagenomes</taxon>
        <taxon>ecological metagenomes</taxon>
    </lineage>
</organism>
<dbReference type="InterPro" id="IPR002105">
    <property type="entry name" value="Dockerin_1_rpt"/>
</dbReference>
<dbReference type="EMBL" id="LAZR01000180">
    <property type="protein sequence ID" value="KKN83785.1"/>
    <property type="molecule type" value="Genomic_DNA"/>
</dbReference>
<dbReference type="GO" id="GO:0000272">
    <property type="term" value="P:polysaccharide catabolic process"/>
    <property type="evidence" value="ECO:0007669"/>
    <property type="project" value="InterPro"/>
</dbReference>
<protein>
    <recommendedName>
        <fullName evidence="1">Ice-binding protein C-terminal domain-containing protein</fullName>
    </recommendedName>
</protein>
<comment type="caution">
    <text evidence="2">The sequence shown here is derived from an EMBL/GenBank/DDBJ whole genome shotgun (WGS) entry which is preliminary data.</text>
</comment>
<dbReference type="GO" id="GO:0004553">
    <property type="term" value="F:hydrolase activity, hydrolyzing O-glycosyl compounds"/>
    <property type="evidence" value="ECO:0007669"/>
    <property type="project" value="InterPro"/>
</dbReference>
<name>A0A0F9TRZ9_9ZZZZ</name>
<dbReference type="InterPro" id="IPR018247">
    <property type="entry name" value="EF_Hand_1_Ca_BS"/>
</dbReference>
<dbReference type="PROSITE" id="PS00018">
    <property type="entry name" value="EF_HAND_1"/>
    <property type="match status" value="1"/>
</dbReference>
<dbReference type="Pfam" id="PF07589">
    <property type="entry name" value="PEP-CTERM"/>
    <property type="match status" value="1"/>
</dbReference>